<dbReference type="InterPro" id="IPR002575">
    <property type="entry name" value="Aminoglycoside_PTrfase"/>
</dbReference>
<feature type="domain" description="Aminoglycoside phosphotransferase" evidence="1">
    <location>
        <begin position="12"/>
        <end position="224"/>
    </location>
</feature>
<dbReference type="AlphaFoldDB" id="A0A1L0AJY7"/>
<name>A0A1L0AJY7_9GAMM</name>
<dbReference type="InterPro" id="IPR051678">
    <property type="entry name" value="AGP_Transferase"/>
</dbReference>
<dbReference type="EMBL" id="FPLD01000131">
    <property type="protein sequence ID" value="SGZ16686.1"/>
    <property type="molecule type" value="Genomic_DNA"/>
</dbReference>
<proteinExistence type="predicted"/>
<protein>
    <submittedName>
        <fullName evidence="2">Putative phosphotransferase enzyme family protein</fullName>
    </submittedName>
</protein>
<accession>A0A1L0AJY7</accession>
<organism evidence="2 3">
    <name type="scientific">Moritella viscosa</name>
    <dbReference type="NCBI Taxonomy" id="80854"/>
    <lineage>
        <taxon>Bacteria</taxon>
        <taxon>Pseudomonadati</taxon>
        <taxon>Pseudomonadota</taxon>
        <taxon>Gammaproteobacteria</taxon>
        <taxon>Alteromonadales</taxon>
        <taxon>Moritellaceae</taxon>
        <taxon>Moritella</taxon>
    </lineage>
</organism>
<reference evidence="2 3" key="1">
    <citation type="submission" date="2016-11" db="EMBL/GenBank/DDBJ databases">
        <authorList>
            <person name="Jaros S."/>
            <person name="Januszkiewicz K."/>
            <person name="Wedrychowicz H."/>
        </authorList>
    </citation>
    <scope>NUCLEOTIDE SEQUENCE [LARGE SCALE GENOMIC DNA]</scope>
    <source>
        <strain evidence="2">NVI 5450</strain>
    </source>
</reference>
<gene>
    <name evidence="2" type="ORF">NVI5450_4380</name>
</gene>
<evidence type="ECO:0000313" key="3">
    <source>
        <dbReference type="Proteomes" id="UP000183794"/>
    </source>
</evidence>
<dbReference type="PANTHER" id="PTHR21310">
    <property type="entry name" value="AMINOGLYCOSIDE PHOSPHOTRANSFERASE-RELATED-RELATED"/>
    <property type="match status" value="1"/>
</dbReference>
<evidence type="ECO:0000259" key="1">
    <source>
        <dbReference type="Pfam" id="PF01636"/>
    </source>
</evidence>
<dbReference type="InterPro" id="IPR011009">
    <property type="entry name" value="Kinase-like_dom_sf"/>
</dbReference>
<sequence>MNKSWIAFYDNEPTYVLKQYNESRELEDIKKEHHVLNLLSSCLDCEIPKPLRDVITHDGVNFALFQFIRGDHPLDTIETIKSVAKFIARVHEDINSSALLLPYEVEPTSSKVAKPFIILNALNDLGGCYAEQEFHDHIKCFYQRVKNTLEELTENLNHKHLIHGDFGLTNLITTDGDKLALIDWDEMRIDSPLMDVAGFCAFSEQASDKSVREEFIESYLSELQRIGYKNYALIKAGLADVDALIEVVNYIELSEMVKVGMLEEDYLGTLTGYKK</sequence>
<evidence type="ECO:0000313" key="2">
    <source>
        <dbReference type="EMBL" id="SGZ16686.1"/>
    </source>
</evidence>
<dbReference type="GO" id="GO:0016740">
    <property type="term" value="F:transferase activity"/>
    <property type="evidence" value="ECO:0007669"/>
    <property type="project" value="UniProtKB-KW"/>
</dbReference>
<dbReference type="Proteomes" id="UP000183794">
    <property type="component" value="Unassembled WGS sequence"/>
</dbReference>
<dbReference type="Pfam" id="PF01636">
    <property type="entry name" value="APH"/>
    <property type="match status" value="1"/>
</dbReference>
<dbReference type="Gene3D" id="3.90.1200.10">
    <property type="match status" value="1"/>
</dbReference>
<dbReference type="OrthoDB" id="179763at2"/>
<keyword evidence="2" id="KW-0808">Transferase</keyword>
<dbReference type="RefSeq" id="WP_075518498.1">
    <property type="nucleotide sequence ID" value="NZ_FPLD01000131.1"/>
</dbReference>
<dbReference type="SUPFAM" id="SSF56112">
    <property type="entry name" value="Protein kinase-like (PK-like)"/>
    <property type="match status" value="1"/>
</dbReference>